<evidence type="ECO:0000256" key="1">
    <source>
        <dbReference type="ARBA" id="ARBA00022771"/>
    </source>
</evidence>
<dbReference type="AlphaFoldDB" id="A0A154PQ14"/>
<evidence type="ECO:0000259" key="5">
    <source>
        <dbReference type="PROSITE" id="PS50089"/>
    </source>
</evidence>
<feature type="domain" description="RING-type" evidence="5">
    <location>
        <begin position="86"/>
        <end position="122"/>
    </location>
</feature>
<gene>
    <name evidence="6" type="ORF">WN55_06509</name>
</gene>
<dbReference type="Gene3D" id="3.30.40.10">
    <property type="entry name" value="Zinc/RING finger domain, C3HC4 (zinc finger)"/>
    <property type="match status" value="2"/>
</dbReference>
<dbReference type="GO" id="GO:0031624">
    <property type="term" value="F:ubiquitin conjugating enzyme binding"/>
    <property type="evidence" value="ECO:0007669"/>
    <property type="project" value="TreeGrafter"/>
</dbReference>
<feature type="non-terminal residue" evidence="6">
    <location>
        <position position="1"/>
    </location>
</feature>
<evidence type="ECO:0000256" key="3">
    <source>
        <dbReference type="PROSITE-ProRule" id="PRU00175"/>
    </source>
</evidence>
<dbReference type="InterPro" id="IPR004162">
    <property type="entry name" value="SINA-like_animal"/>
</dbReference>
<evidence type="ECO:0000313" key="7">
    <source>
        <dbReference type="Proteomes" id="UP000076502"/>
    </source>
</evidence>
<name>A0A154PQ14_DUFNO</name>
<dbReference type="SUPFAM" id="SSF57850">
    <property type="entry name" value="RING/U-box"/>
    <property type="match status" value="1"/>
</dbReference>
<sequence length="402" mass="47114">GTFRHVIVQANYIAVLAMAVCSESNTSRQRGYKFAMIWSRERSPPTTILKELRSRLGAYINQGEIRMIMDSLYPNLHERFKSEGVCPICLMEMEFALRYTCTNGHTICYRCKPYYYACPTCTSPLDMEMPSAHAGSSYSPPPPTHFLPHLLPPKFHEQYPSAPVMEDFLNHERNWYPPAPSDDQELKSCSYAHLGCWVKVPEHLIDLHVSRCQFRPHLEEEHLPTDVAHAHDELVECKHRIVGCKVRTSPWRVPIHENYCNYKERFEAVHDITEALEEITVTSEEHGDPEELVECKFRRHGCMVNMPRRRKLIHQEKCNYGKYHQDDDDSSESETEHDPDEQVPCRWAEHGCRVRPKRRRAEAHEEKCNYRMEECMFMQHGCTELFHPSRKHAHERSCQFAD</sequence>
<dbReference type="EMBL" id="KQ435030">
    <property type="protein sequence ID" value="KZC13979.1"/>
    <property type="molecule type" value="Genomic_DNA"/>
</dbReference>
<proteinExistence type="predicted"/>
<dbReference type="GO" id="GO:0005737">
    <property type="term" value="C:cytoplasm"/>
    <property type="evidence" value="ECO:0007669"/>
    <property type="project" value="TreeGrafter"/>
</dbReference>
<dbReference type="OrthoDB" id="7677360at2759"/>
<accession>A0A154PQ14</accession>
<dbReference type="STRING" id="178035.A0A154PQ14"/>
<organism evidence="6 7">
    <name type="scientific">Dufourea novaeangliae</name>
    <name type="common">Sweat bee</name>
    <dbReference type="NCBI Taxonomy" id="178035"/>
    <lineage>
        <taxon>Eukaryota</taxon>
        <taxon>Metazoa</taxon>
        <taxon>Ecdysozoa</taxon>
        <taxon>Arthropoda</taxon>
        <taxon>Hexapoda</taxon>
        <taxon>Insecta</taxon>
        <taxon>Pterygota</taxon>
        <taxon>Neoptera</taxon>
        <taxon>Endopterygota</taxon>
        <taxon>Hymenoptera</taxon>
        <taxon>Apocrita</taxon>
        <taxon>Aculeata</taxon>
        <taxon>Apoidea</taxon>
        <taxon>Anthophila</taxon>
        <taxon>Halictidae</taxon>
        <taxon>Rophitinae</taxon>
        <taxon>Dufourea</taxon>
    </lineage>
</organism>
<keyword evidence="7" id="KW-1185">Reference proteome</keyword>
<dbReference type="PROSITE" id="PS50089">
    <property type="entry name" value="ZF_RING_2"/>
    <property type="match status" value="1"/>
</dbReference>
<feature type="region of interest" description="Disordered" evidence="4">
    <location>
        <begin position="323"/>
        <end position="342"/>
    </location>
</feature>
<dbReference type="InterPro" id="IPR013083">
    <property type="entry name" value="Znf_RING/FYVE/PHD"/>
</dbReference>
<evidence type="ECO:0000256" key="4">
    <source>
        <dbReference type="SAM" id="MobiDB-lite"/>
    </source>
</evidence>
<dbReference type="PANTHER" id="PTHR45877">
    <property type="entry name" value="E3 UBIQUITIN-PROTEIN LIGASE SIAH2"/>
    <property type="match status" value="1"/>
</dbReference>
<reference evidence="6 7" key="1">
    <citation type="submission" date="2015-07" db="EMBL/GenBank/DDBJ databases">
        <title>The genome of Dufourea novaeangliae.</title>
        <authorList>
            <person name="Pan H."/>
            <person name="Kapheim K."/>
        </authorList>
    </citation>
    <scope>NUCLEOTIDE SEQUENCE [LARGE SCALE GENOMIC DNA]</scope>
    <source>
        <strain evidence="6">0120121106</strain>
        <tissue evidence="6">Whole body</tissue>
    </source>
</reference>
<dbReference type="GO" id="GO:0061630">
    <property type="term" value="F:ubiquitin protein ligase activity"/>
    <property type="evidence" value="ECO:0007669"/>
    <property type="project" value="TreeGrafter"/>
</dbReference>
<evidence type="ECO:0000256" key="2">
    <source>
        <dbReference type="ARBA" id="ARBA00022833"/>
    </source>
</evidence>
<protein>
    <recommendedName>
        <fullName evidence="5">RING-type domain-containing protein</fullName>
    </recommendedName>
</protein>
<keyword evidence="1 3" id="KW-0863">Zinc-finger</keyword>
<dbReference type="PANTHER" id="PTHR45877:SF2">
    <property type="entry name" value="E3 UBIQUITIN-PROTEIN LIGASE SINA-RELATED"/>
    <property type="match status" value="1"/>
</dbReference>
<evidence type="ECO:0000313" key="6">
    <source>
        <dbReference type="EMBL" id="KZC13979.1"/>
    </source>
</evidence>
<dbReference type="Proteomes" id="UP000076502">
    <property type="component" value="Unassembled WGS sequence"/>
</dbReference>
<dbReference type="InterPro" id="IPR001841">
    <property type="entry name" value="Znf_RING"/>
</dbReference>
<keyword evidence="1 3" id="KW-0479">Metal-binding</keyword>
<dbReference type="SUPFAM" id="SSF49599">
    <property type="entry name" value="TRAF domain-like"/>
    <property type="match status" value="1"/>
</dbReference>
<dbReference type="GO" id="GO:0043161">
    <property type="term" value="P:proteasome-mediated ubiquitin-dependent protein catabolic process"/>
    <property type="evidence" value="ECO:0007669"/>
    <property type="project" value="TreeGrafter"/>
</dbReference>
<feature type="compositionally biased region" description="Acidic residues" evidence="4">
    <location>
        <begin position="326"/>
        <end position="341"/>
    </location>
</feature>
<dbReference type="GO" id="GO:0008270">
    <property type="term" value="F:zinc ion binding"/>
    <property type="evidence" value="ECO:0007669"/>
    <property type="project" value="UniProtKB-KW"/>
</dbReference>
<keyword evidence="2" id="KW-0862">Zinc</keyword>